<keyword evidence="2" id="KW-1185">Reference proteome</keyword>
<dbReference type="EMBL" id="BLLF01000224">
    <property type="protein sequence ID" value="GFH09306.1"/>
    <property type="molecule type" value="Genomic_DNA"/>
</dbReference>
<evidence type="ECO:0000313" key="2">
    <source>
        <dbReference type="Proteomes" id="UP000485058"/>
    </source>
</evidence>
<organism evidence="1 2">
    <name type="scientific">Haematococcus lacustris</name>
    <name type="common">Green alga</name>
    <name type="synonym">Haematococcus pluvialis</name>
    <dbReference type="NCBI Taxonomy" id="44745"/>
    <lineage>
        <taxon>Eukaryota</taxon>
        <taxon>Viridiplantae</taxon>
        <taxon>Chlorophyta</taxon>
        <taxon>core chlorophytes</taxon>
        <taxon>Chlorophyceae</taxon>
        <taxon>CS clade</taxon>
        <taxon>Chlamydomonadales</taxon>
        <taxon>Haematococcaceae</taxon>
        <taxon>Haematococcus</taxon>
    </lineage>
</organism>
<protein>
    <submittedName>
        <fullName evidence="1">Uncharacterized protein</fullName>
    </submittedName>
</protein>
<sequence>MRALLGSVVLGLMVRGWFTRVRVLADGQIAFGDIPAVIPNLADRNLFLLQQAVALAGARVIAGSHEHQRWVARSVQGKEVT</sequence>
<proteinExistence type="predicted"/>
<dbReference type="Proteomes" id="UP000485058">
    <property type="component" value="Unassembled WGS sequence"/>
</dbReference>
<name>A0A699YQX7_HAELA</name>
<comment type="caution">
    <text evidence="1">The sequence shown here is derived from an EMBL/GenBank/DDBJ whole genome shotgun (WGS) entry which is preliminary data.</text>
</comment>
<accession>A0A699YQX7</accession>
<gene>
    <name evidence="1" type="ORF">HaLaN_04416</name>
</gene>
<evidence type="ECO:0000313" key="1">
    <source>
        <dbReference type="EMBL" id="GFH09306.1"/>
    </source>
</evidence>
<dbReference type="AlphaFoldDB" id="A0A699YQX7"/>
<reference evidence="1 2" key="1">
    <citation type="submission" date="2020-02" db="EMBL/GenBank/DDBJ databases">
        <title>Draft genome sequence of Haematococcus lacustris strain NIES-144.</title>
        <authorList>
            <person name="Morimoto D."/>
            <person name="Nakagawa S."/>
            <person name="Yoshida T."/>
            <person name="Sawayama S."/>
        </authorList>
    </citation>
    <scope>NUCLEOTIDE SEQUENCE [LARGE SCALE GENOMIC DNA]</scope>
    <source>
        <strain evidence="1 2">NIES-144</strain>
    </source>
</reference>